<reference evidence="1 2" key="1">
    <citation type="submission" date="2018-09" db="EMBL/GenBank/DDBJ databases">
        <title>Novel species of Cryobacterium.</title>
        <authorList>
            <person name="Liu Q."/>
            <person name="Xin Y.-H."/>
        </authorList>
    </citation>
    <scope>NUCLEOTIDE SEQUENCE [LARGE SCALE GENOMIC DNA]</scope>
    <source>
        <strain evidence="1 2">Hh39</strain>
    </source>
</reference>
<gene>
    <name evidence="1" type="ORF">D6T64_12080</name>
</gene>
<proteinExistence type="predicted"/>
<sequence>MATFQSLGKIGPWSATADTLGYEVFDDRNTLTIGDRDYGPAWENQPSVRKVVGFAARNLASVPLHVFERRSDDDRVRVTEGPLADLLRRPSRAPAMTPYRFWESLLIDGLIHDKFCAKIIQHDDGYELVRIPATRVRFLNNGFGQIEKVKIFGSNGKFGLYDPAEYLIDVGYSENGVNGTSPLRTLKDLLAEQTEAVAYRRSIWKNGARIPGVLEREKPWSSDIARDRFARTWKSFTGGGGQSGGTPVLEDGMKYKDVNAFRPRDTNDLEGRRLSDIEVCSAYYIAPELVGAREGTFSNIKAFKQMLYGPALGPYIVAWEQMVNTALVPLIEPDSKIYVEANIEAKMRGSFEEQADVMSTAVGGPWMSRAEGRARLNLPFKEGTDDLIVPLNVLVGGQASPQDGKAFDDVLLKFAQRQRQAVTSQKSAGVHDFWDRGRWDRELIDDLMGAGIAKGQARSMARAANDRVEDTWLHEHD</sequence>
<dbReference type="EMBL" id="QZVS01000085">
    <property type="protein sequence ID" value="RJT88119.1"/>
    <property type="molecule type" value="Genomic_DNA"/>
</dbReference>
<dbReference type="Pfam" id="PF04860">
    <property type="entry name" value="Phage_portal"/>
    <property type="match status" value="1"/>
</dbReference>
<comment type="caution">
    <text evidence="1">The sequence shown here is derived from an EMBL/GenBank/DDBJ whole genome shotgun (WGS) entry which is preliminary data.</text>
</comment>
<dbReference type="InterPro" id="IPR006944">
    <property type="entry name" value="Phage/GTA_portal"/>
</dbReference>
<keyword evidence="2" id="KW-1185">Reference proteome</keyword>
<organism evidence="1 2">
    <name type="scientific">Cryobacterium melibiosiphilum</name>
    <dbReference type="NCBI Taxonomy" id="995039"/>
    <lineage>
        <taxon>Bacteria</taxon>
        <taxon>Bacillati</taxon>
        <taxon>Actinomycetota</taxon>
        <taxon>Actinomycetes</taxon>
        <taxon>Micrococcales</taxon>
        <taxon>Microbacteriaceae</taxon>
        <taxon>Cryobacterium</taxon>
    </lineage>
</organism>
<evidence type="ECO:0000313" key="1">
    <source>
        <dbReference type="EMBL" id="RJT88119.1"/>
    </source>
</evidence>
<dbReference type="AlphaFoldDB" id="A0A3A5MJM2"/>
<dbReference type="RefSeq" id="WP_119974927.1">
    <property type="nucleotide sequence ID" value="NZ_JBHSQA010000012.1"/>
</dbReference>
<dbReference type="OrthoDB" id="9765386at2"/>
<protein>
    <submittedName>
        <fullName evidence="1">Phage portal protein</fullName>
    </submittedName>
</protein>
<accession>A0A3A5MJM2</accession>
<dbReference type="Proteomes" id="UP000272015">
    <property type="component" value="Unassembled WGS sequence"/>
</dbReference>
<name>A0A3A5MJM2_9MICO</name>
<evidence type="ECO:0000313" key="2">
    <source>
        <dbReference type="Proteomes" id="UP000272015"/>
    </source>
</evidence>